<keyword evidence="4" id="KW-1003">Cell membrane</keyword>
<keyword evidence="10" id="KW-1185">Reference proteome</keyword>
<dbReference type="AlphaFoldDB" id="A0A4R2KPA2"/>
<evidence type="ECO:0000256" key="6">
    <source>
        <dbReference type="ARBA" id="ARBA00022989"/>
    </source>
</evidence>
<keyword evidence="7 8" id="KW-0472">Membrane</keyword>
<evidence type="ECO:0000313" key="9">
    <source>
        <dbReference type="EMBL" id="TCO72669.1"/>
    </source>
</evidence>
<keyword evidence="6 8" id="KW-1133">Transmembrane helix</keyword>
<dbReference type="OrthoDB" id="9799958at2"/>
<dbReference type="GO" id="GO:0005886">
    <property type="term" value="C:plasma membrane"/>
    <property type="evidence" value="ECO:0007669"/>
    <property type="project" value="UniProtKB-SubCell"/>
</dbReference>
<comment type="subcellular location">
    <subcellularLocation>
        <location evidence="1">Cell membrane</location>
        <topology evidence="1">Multi-pass membrane protein</topology>
    </subcellularLocation>
</comment>
<evidence type="ECO:0000313" key="10">
    <source>
        <dbReference type="Proteomes" id="UP000294919"/>
    </source>
</evidence>
<evidence type="ECO:0000256" key="3">
    <source>
        <dbReference type="ARBA" id="ARBA00022448"/>
    </source>
</evidence>
<organism evidence="9 10">
    <name type="scientific">Marinisporobacter balticus</name>
    <dbReference type="NCBI Taxonomy" id="2018667"/>
    <lineage>
        <taxon>Bacteria</taxon>
        <taxon>Bacillati</taxon>
        <taxon>Bacillota</taxon>
        <taxon>Clostridia</taxon>
        <taxon>Peptostreptococcales</taxon>
        <taxon>Thermotaleaceae</taxon>
        <taxon>Marinisporobacter</taxon>
    </lineage>
</organism>
<dbReference type="PANTHER" id="PTHR34702:SF1">
    <property type="entry name" value="NA(+)_H(+) ANTIPORTER SUBUNIT F"/>
    <property type="match status" value="1"/>
</dbReference>
<protein>
    <submittedName>
        <fullName evidence="9">Multisubunit sodium/proton antiporter MrpF subunit</fullName>
    </submittedName>
</protein>
<reference evidence="9 10" key="1">
    <citation type="submission" date="2019-03" db="EMBL/GenBank/DDBJ databases">
        <title>Genomic Encyclopedia of Type Strains, Phase IV (KMG-IV): sequencing the most valuable type-strain genomes for metagenomic binning, comparative biology and taxonomic classification.</title>
        <authorList>
            <person name="Goeker M."/>
        </authorList>
    </citation>
    <scope>NUCLEOTIDE SEQUENCE [LARGE SCALE GENOMIC DNA]</scope>
    <source>
        <strain evidence="9 10">DSM 102940</strain>
    </source>
</reference>
<dbReference type="InterPro" id="IPR007208">
    <property type="entry name" value="MrpF/PhaF-like"/>
</dbReference>
<evidence type="ECO:0000256" key="5">
    <source>
        <dbReference type="ARBA" id="ARBA00022692"/>
    </source>
</evidence>
<evidence type="ECO:0000256" key="2">
    <source>
        <dbReference type="ARBA" id="ARBA00009212"/>
    </source>
</evidence>
<dbReference type="Proteomes" id="UP000294919">
    <property type="component" value="Unassembled WGS sequence"/>
</dbReference>
<evidence type="ECO:0000256" key="1">
    <source>
        <dbReference type="ARBA" id="ARBA00004651"/>
    </source>
</evidence>
<dbReference type="RefSeq" id="WP_132246059.1">
    <property type="nucleotide sequence ID" value="NZ_SLWV01000017.1"/>
</dbReference>
<comment type="caution">
    <text evidence="9">The sequence shown here is derived from an EMBL/GenBank/DDBJ whole genome shotgun (WGS) entry which is preliminary data.</text>
</comment>
<dbReference type="EMBL" id="SLWV01000017">
    <property type="protein sequence ID" value="TCO72669.1"/>
    <property type="molecule type" value="Genomic_DNA"/>
</dbReference>
<feature type="transmembrane region" description="Helical" evidence="8">
    <location>
        <begin position="64"/>
        <end position="82"/>
    </location>
</feature>
<evidence type="ECO:0000256" key="4">
    <source>
        <dbReference type="ARBA" id="ARBA00022475"/>
    </source>
</evidence>
<comment type="similarity">
    <text evidence="2">Belongs to the CPA3 antiporters (TC 2.A.63) subunit F family.</text>
</comment>
<gene>
    <name evidence="9" type="ORF">EV214_11733</name>
</gene>
<name>A0A4R2KPA2_9FIRM</name>
<accession>A0A4R2KPA2</accession>
<sequence>MIHKLLVLSCLILSFTIALCMIRAIKGPSAADRLIAINVIGTKTILLISMISFIFKETYFIDVVLVYALISFVASIVISNFIEKAGGKSQ</sequence>
<dbReference type="PANTHER" id="PTHR34702">
    <property type="entry name" value="NA(+)/H(+) ANTIPORTER SUBUNIT F1"/>
    <property type="match status" value="1"/>
</dbReference>
<evidence type="ECO:0000256" key="8">
    <source>
        <dbReference type="SAM" id="Phobius"/>
    </source>
</evidence>
<proteinExistence type="inferred from homology"/>
<feature type="transmembrane region" description="Helical" evidence="8">
    <location>
        <begin position="34"/>
        <end position="55"/>
    </location>
</feature>
<dbReference type="GO" id="GO:0015385">
    <property type="term" value="F:sodium:proton antiporter activity"/>
    <property type="evidence" value="ECO:0007669"/>
    <property type="project" value="TreeGrafter"/>
</dbReference>
<evidence type="ECO:0000256" key="7">
    <source>
        <dbReference type="ARBA" id="ARBA00023136"/>
    </source>
</evidence>
<dbReference type="Pfam" id="PF04066">
    <property type="entry name" value="MrpF_PhaF"/>
    <property type="match status" value="1"/>
</dbReference>
<keyword evidence="3" id="KW-0813">Transport</keyword>
<keyword evidence="5 8" id="KW-0812">Transmembrane</keyword>